<sequence length="63" mass="7068">MGKINPYIAIPVVLFLLILGSTEAFQLLSERSDIGVFLGVILVILLIAVVYKLFEYIFNKPIK</sequence>
<keyword evidence="3" id="KW-1185">Reference proteome</keyword>
<dbReference type="RefSeq" id="WP_344674912.1">
    <property type="nucleotide sequence ID" value="NZ_BAAAZI010000010.1"/>
</dbReference>
<feature type="transmembrane region" description="Helical" evidence="1">
    <location>
        <begin position="34"/>
        <end position="54"/>
    </location>
</feature>
<gene>
    <name evidence="2" type="ORF">GCM10022216_23410</name>
</gene>
<reference evidence="3" key="1">
    <citation type="journal article" date="2019" name="Int. J. Syst. Evol. Microbiol.">
        <title>The Global Catalogue of Microorganisms (GCM) 10K type strain sequencing project: providing services to taxonomists for standard genome sequencing and annotation.</title>
        <authorList>
            <consortium name="The Broad Institute Genomics Platform"/>
            <consortium name="The Broad Institute Genome Sequencing Center for Infectious Disease"/>
            <person name="Wu L."/>
            <person name="Ma J."/>
        </authorList>
    </citation>
    <scope>NUCLEOTIDE SEQUENCE [LARGE SCALE GENOMIC DNA]</scope>
    <source>
        <strain evidence="3">JCM 16704</strain>
    </source>
</reference>
<keyword evidence="1" id="KW-0472">Membrane</keyword>
<organism evidence="2 3">
    <name type="scientific">Sphingobacterium kyonggiense</name>
    <dbReference type="NCBI Taxonomy" id="714075"/>
    <lineage>
        <taxon>Bacteria</taxon>
        <taxon>Pseudomonadati</taxon>
        <taxon>Bacteroidota</taxon>
        <taxon>Sphingobacteriia</taxon>
        <taxon>Sphingobacteriales</taxon>
        <taxon>Sphingobacteriaceae</taxon>
        <taxon>Sphingobacterium</taxon>
    </lineage>
</organism>
<evidence type="ECO:0000313" key="2">
    <source>
        <dbReference type="EMBL" id="GAA4142450.1"/>
    </source>
</evidence>
<dbReference type="Proteomes" id="UP001500101">
    <property type="component" value="Unassembled WGS sequence"/>
</dbReference>
<comment type="caution">
    <text evidence="2">The sequence shown here is derived from an EMBL/GenBank/DDBJ whole genome shotgun (WGS) entry which is preliminary data.</text>
</comment>
<keyword evidence="1" id="KW-0812">Transmembrane</keyword>
<name>A0ABP7YWH7_9SPHI</name>
<evidence type="ECO:0000256" key="1">
    <source>
        <dbReference type="SAM" id="Phobius"/>
    </source>
</evidence>
<keyword evidence="1" id="KW-1133">Transmembrane helix</keyword>
<protein>
    <submittedName>
        <fullName evidence="2">Uncharacterized protein</fullName>
    </submittedName>
</protein>
<evidence type="ECO:0000313" key="3">
    <source>
        <dbReference type="Proteomes" id="UP001500101"/>
    </source>
</evidence>
<proteinExistence type="predicted"/>
<dbReference type="EMBL" id="BAAAZI010000010">
    <property type="protein sequence ID" value="GAA4142450.1"/>
    <property type="molecule type" value="Genomic_DNA"/>
</dbReference>
<accession>A0ABP7YWH7</accession>